<proteinExistence type="predicted"/>
<dbReference type="Proteomes" id="UP000249299">
    <property type="component" value="Unassembled WGS sequence"/>
</dbReference>
<sequence>MATIPVDRASGRKVDGMGAACFVRLVVMVSLLVVSLVLRFCMPARHDPRERAAKDAPPEPAA</sequence>
<keyword evidence="1" id="KW-0472">Membrane</keyword>
<reference evidence="2 3" key="1">
    <citation type="submission" date="2017-07" db="EMBL/GenBank/DDBJ databases">
        <title>Draft Genome Sequences of Select Purple Nonsulfur Bacteria.</title>
        <authorList>
            <person name="Lasarre B."/>
            <person name="Mckinlay J.B."/>
        </authorList>
    </citation>
    <scope>NUCLEOTIDE SEQUENCE [LARGE SCALE GENOMIC DNA]</scope>
    <source>
        <strain evidence="2 3">DSM 11290</strain>
    </source>
</reference>
<keyword evidence="1" id="KW-0812">Transmembrane</keyword>
<evidence type="ECO:0000313" key="3">
    <source>
        <dbReference type="Proteomes" id="UP000249299"/>
    </source>
</evidence>
<feature type="transmembrane region" description="Helical" evidence="1">
    <location>
        <begin position="17"/>
        <end position="41"/>
    </location>
</feature>
<protein>
    <submittedName>
        <fullName evidence="2">Uncharacterized protein</fullName>
    </submittedName>
</protein>
<dbReference type="AlphaFoldDB" id="A0A327JVV3"/>
<name>A0A327JVV3_9HYPH</name>
<comment type="caution">
    <text evidence="2">The sequence shown here is derived from an EMBL/GenBank/DDBJ whole genome shotgun (WGS) entry which is preliminary data.</text>
</comment>
<accession>A0A327JVV3</accession>
<keyword evidence="3" id="KW-1185">Reference proteome</keyword>
<dbReference type="EMBL" id="NPEV01000001">
    <property type="protein sequence ID" value="RAI30181.1"/>
    <property type="molecule type" value="Genomic_DNA"/>
</dbReference>
<gene>
    <name evidence="2" type="ORF">CH339_01250</name>
</gene>
<keyword evidence="1" id="KW-1133">Transmembrane helix</keyword>
<organism evidence="2 3">
    <name type="scientific">Rhodobium orientis</name>
    <dbReference type="NCBI Taxonomy" id="34017"/>
    <lineage>
        <taxon>Bacteria</taxon>
        <taxon>Pseudomonadati</taxon>
        <taxon>Pseudomonadota</taxon>
        <taxon>Alphaproteobacteria</taxon>
        <taxon>Hyphomicrobiales</taxon>
        <taxon>Rhodobiaceae</taxon>
        <taxon>Rhodobium</taxon>
    </lineage>
</organism>
<evidence type="ECO:0000256" key="1">
    <source>
        <dbReference type="SAM" id="Phobius"/>
    </source>
</evidence>
<evidence type="ECO:0000313" key="2">
    <source>
        <dbReference type="EMBL" id="RAI30181.1"/>
    </source>
</evidence>